<keyword evidence="3" id="KW-1185">Reference proteome</keyword>
<dbReference type="RefSeq" id="WP_206724653.1">
    <property type="nucleotide sequence ID" value="NZ_CP071090.1"/>
</dbReference>
<dbReference type="InterPro" id="IPR001387">
    <property type="entry name" value="Cro/C1-type_HTH"/>
</dbReference>
<gene>
    <name evidence="2" type="ORF">JY651_49695</name>
</gene>
<dbReference type="Proteomes" id="UP000662747">
    <property type="component" value="Chromosome"/>
</dbReference>
<feature type="domain" description="HTH cro/C1-type" evidence="1">
    <location>
        <begin position="13"/>
        <end position="67"/>
    </location>
</feature>
<evidence type="ECO:0000259" key="1">
    <source>
        <dbReference type="PROSITE" id="PS50943"/>
    </source>
</evidence>
<organism evidence="2 3">
    <name type="scientific">Pyxidicoccus parkwayensis</name>
    <dbReference type="NCBI Taxonomy" id="2813578"/>
    <lineage>
        <taxon>Bacteria</taxon>
        <taxon>Pseudomonadati</taxon>
        <taxon>Myxococcota</taxon>
        <taxon>Myxococcia</taxon>
        <taxon>Myxococcales</taxon>
        <taxon>Cystobacterineae</taxon>
        <taxon>Myxococcaceae</taxon>
        <taxon>Pyxidicoccus</taxon>
    </lineage>
</organism>
<dbReference type="InterPro" id="IPR010982">
    <property type="entry name" value="Lambda_DNA-bd_dom_sf"/>
</dbReference>
<dbReference type="SUPFAM" id="SSF47413">
    <property type="entry name" value="lambda repressor-like DNA-binding domains"/>
    <property type="match status" value="1"/>
</dbReference>
<evidence type="ECO:0000313" key="3">
    <source>
        <dbReference type="Proteomes" id="UP000662747"/>
    </source>
</evidence>
<protein>
    <submittedName>
        <fullName evidence="2">Helix-turn-helix transcriptional regulator</fullName>
    </submittedName>
</protein>
<accession>A0ABX7P266</accession>
<dbReference type="CDD" id="cd00093">
    <property type="entry name" value="HTH_XRE"/>
    <property type="match status" value="1"/>
</dbReference>
<evidence type="ECO:0000313" key="2">
    <source>
        <dbReference type="EMBL" id="QSQ23078.1"/>
    </source>
</evidence>
<dbReference type="EMBL" id="CP071090">
    <property type="protein sequence ID" value="QSQ23078.1"/>
    <property type="molecule type" value="Genomic_DNA"/>
</dbReference>
<proteinExistence type="predicted"/>
<name>A0ABX7P266_9BACT</name>
<dbReference type="PROSITE" id="PS50943">
    <property type="entry name" value="HTH_CROC1"/>
    <property type="match status" value="1"/>
</dbReference>
<dbReference type="SMART" id="SM00530">
    <property type="entry name" value="HTH_XRE"/>
    <property type="match status" value="1"/>
</dbReference>
<sequence>MDEVAAIELGQKLRSARLRAGLSTTQVADSAALPAEAYARMERGKLLPTLRALDALCQILHIRPAWLQRPSVPAP</sequence>
<dbReference type="Pfam" id="PF13560">
    <property type="entry name" value="HTH_31"/>
    <property type="match status" value="1"/>
</dbReference>
<dbReference type="Gene3D" id="1.10.260.40">
    <property type="entry name" value="lambda repressor-like DNA-binding domains"/>
    <property type="match status" value="1"/>
</dbReference>
<reference evidence="2 3" key="1">
    <citation type="submission" date="2021-02" db="EMBL/GenBank/DDBJ databases">
        <title>De Novo genome assembly of isolated myxobacteria.</title>
        <authorList>
            <person name="Stevens D.C."/>
        </authorList>
    </citation>
    <scope>NUCLEOTIDE SEQUENCE [LARGE SCALE GENOMIC DNA]</scope>
    <source>
        <strain evidence="3">SCPEA02</strain>
    </source>
</reference>